<dbReference type="PROSITE" id="PS50181">
    <property type="entry name" value="FBOX"/>
    <property type="match status" value="1"/>
</dbReference>
<dbReference type="SMART" id="SM00320">
    <property type="entry name" value="WD40"/>
    <property type="match status" value="3"/>
</dbReference>
<dbReference type="Pfam" id="PF00400">
    <property type="entry name" value="WD40"/>
    <property type="match status" value="2"/>
</dbReference>
<dbReference type="SUPFAM" id="SSF50978">
    <property type="entry name" value="WD40 repeat-like"/>
    <property type="match status" value="1"/>
</dbReference>
<dbReference type="PROSITE" id="PS50294">
    <property type="entry name" value="WD_REPEATS_REGION"/>
    <property type="match status" value="1"/>
</dbReference>
<keyword evidence="1 3" id="KW-0853">WD repeat</keyword>
<evidence type="ECO:0000256" key="1">
    <source>
        <dbReference type="ARBA" id="ARBA00022574"/>
    </source>
</evidence>
<evidence type="ECO:0000313" key="7">
    <source>
        <dbReference type="Proteomes" id="UP000230002"/>
    </source>
</evidence>
<dbReference type="Gene3D" id="1.20.1280.50">
    <property type="match status" value="1"/>
</dbReference>
<dbReference type="InterPro" id="IPR050349">
    <property type="entry name" value="WD_LIS1/nudF_dynein_reg"/>
</dbReference>
<dbReference type="EMBL" id="AYKW01000045">
    <property type="protein sequence ID" value="PIL26226.1"/>
    <property type="molecule type" value="Genomic_DNA"/>
</dbReference>
<feature type="compositionally biased region" description="Polar residues" evidence="4">
    <location>
        <begin position="873"/>
        <end position="888"/>
    </location>
</feature>
<reference evidence="6 7" key="1">
    <citation type="journal article" date="2015" name="Sci. Rep.">
        <title>Chromosome-level genome map provides insights into diverse defense mechanisms in the medicinal fungus Ganoderma sinense.</title>
        <authorList>
            <person name="Zhu Y."/>
            <person name="Xu J."/>
            <person name="Sun C."/>
            <person name="Zhou S."/>
            <person name="Xu H."/>
            <person name="Nelson D.R."/>
            <person name="Qian J."/>
            <person name="Song J."/>
            <person name="Luo H."/>
            <person name="Xiang L."/>
            <person name="Li Y."/>
            <person name="Xu Z."/>
            <person name="Ji A."/>
            <person name="Wang L."/>
            <person name="Lu S."/>
            <person name="Hayward A."/>
            <person name="Sun W."/>
            <person name="Li X."/>
            <person name="Schwartz D.C."/>
            <person name="Wang Y."/>
            <person name="Chen S."/>
        </authorList>
    </citation>
    <scope>NUCLEOTIDE SEQUENCE [LARGE SCALE GENOMIC DNA]</scope>
    <source>
        <strain evidence="6 7">ZZ0214-1</strain>
    </source>
</reference>
<dbReference type="Pfam" id="PF12937">
    <property type="entry name" value="F-box-like"/>
    <property type="match status" value="1"/>
</dbReference>
<dbReference type="PROSITE" id="PS00678">
    <property type="entry name" value="WD_REPEATS_1"/>
    <property type="match status" value="1"/>
</dbReference>
<evidence type="ECO:0000256" key="3">
    <source>
        <dbReference type="PROSITE-ProRule" id="PRU00221"/>
    </source>
</evidence>
<sequence length="950" mass="102193">MVPRMQNQSVIVMVAVMVAEDVDDSGNRGTTPSASAHNLSSPLRFMPSRPLETHPRRENRHKPTRPHAPKSRQHGIAHNHRHPHAASGTTDVLLSIPSESLTHVTSFLSPPDLLALARTCHQLNTHVADDNTWLRAYVYHYLGIAPESDLHGDATDKTVMLRREESSWRKEFIQRYKLRRRWEYSRNTTITHIPHHSMISGLHLMPHTTLLAASLQYGVVSRSYPLSGKVLRGFLDASGTLNGLGIGNPNAEFSPHVSSIALASEGGTAKVSWGFRNGDVAVTMALRAMDHNRTSAAKLVRCRPQDCHEGAVECVAWATGGQGYTFLVSGGADGRVKLWEVKTAQLKCLWTSDKGPSLVPDPCVKIVVDSQQSVIASGLRSGTILVWTGFDLQSTSDVPALDIRELRIPAPASPTTITTASPGTSYPPLENTQQEIADLRITPNGDALSLLVAYRASPLFYRLSCDSSTGAFGRSFFGDQDVGAITAIYPVWASRSDERDFVIAGDQHGNISIYPWDGQSLSSPSTAAPTSSGDVSVPAVRRLDAHEDGAVTALAWNSAVLVSGSSRGTIKVWDSLTLGPLRSFPSPAARPFPGGDWDPVSQILLESDALMVSVGSRVLAWKAGPVGRSIMHGKGKVRAVKAGNYNGVAKWQQQIEMYKDISESRRELEEEKTHSHRAFGREKDQLSTLAHLGLSEVEAVEYVLMLSRDEEEARRRPQDVAESSRTAFRDDEGVFIGDFDDVPTPMATRSSMFGSEASSAPSSRASSFSAHSAHSSPNSDGIQTGRAFPRVTPSSSNHKVQVSPRHHPEPMEARFIMSPLPASRASLTAGGPPPASDLEHFPAVVNRTSSASASGSSASLAGSAPGSPRSIRSAWSTPLRSLRSSEAPSPTRLPGAGSASPVESPPVRALSGALTSAGRLGPSYAEEDDGDLRFALELSLAEARSRGEDV</sequence>
<keyword evidence="7" id="KW-1185">Reference proteome</keyword>
<feature type="compositionally biased region" description="Polar residues" evidence="4">
    <location>
        <begin position="27"/>
        <end position="41"/>
    </location>
</feature>
<gene>
    <name evidence="6" type="ORF">GSI_11981</name>
</gene>
<feature type="region of interest" description="Disordered" evidence="4">
    <location>
        <begin position="849"/>
        <end position="928"/>
    </location>
</feature>
<feature type="region of interest" description="Disordered" evidence="4">
    <location>
        <begin position="735"/>
        <end position="808"/>
    </location>
</feature>
<feature type="region of interest" description="Disordered" evidence="4">
    <location>
        <begin position="23"/>
        <end position="88"/>
    </location>
</feature>
<dbReference type="SUPFAM" id="SSF81383">
    <property type="entry name" value="F-box domain"/>
    <property type="match status" value="1"/>
</dbReference>
<organism evidence="6 7">
    <name type="scientific">Ganoderma sinense ZZ0214-1</name>
    <dbReference type="NCBI Taxonomy" id="1077348"/>
    <lineage>
        <taxon>Eukaryota</taxon>
        <taxon>Fungi</taxon>
        <taxon>Dikarya</taxon>
        <taxon>Basidiomycota</taxon>
        <taxon>Agaricomycotina</taxon>
        <taxon>Agaricomycetes</taxon>
        <taxon>Polyporales</taxon>
        <taxon>Polyporaceae</taxon>
        <taxon>Ganoderma</taxon>
    </lineage>
</organism>
<dbReference type="InterPro" id="IPR036322">
    <property type="entry name" value="WD40_repeat_dom_sf"/>
</dbReference>
<feature type="domain" description="F-box" evidence="5">
    <location>
        <begin position="90"/>
        <end position="136"/>
    </location>
</feature>
<feature type="compositionally biased region" description="Low complexity" evidence="4">
    <location>
        <begin position="749"/>
        <end position="779"/>
    </location>
</feature>
<feature type="compositionally biased region" description="Basic residues" evidence="4">
    <location>
        <begin position="57"/>
        <end position="84"/>
    </location>
</feature>
<accession>A0A2G8RXH9</accession>
<protein>
    <recommendedName>
        <fullName evidence="5">F-box domain-containing protein</fullName>
    </recommendedName>
</protein>
<dbReference type="PANTHER" id="PTHR44129">
    <property type="entry name" value="WD REPEAT-CONTAINING PROTEIN POP1"/>
    <property type="match status" value="1"/>
</dbReference>
<comment type="caution">
    <text evidence="6">The sequence shown here is derived from an EMBL/GenBank/DDBJ whole genome shotgun (WGS) entry which is preliminary data.</text>
</comment>
<evidence type="ECO:0000259" key="5">
    <source>
        <dbReference type="PROSITE" id="PS50181"/>
    </source>
</evidence>
<evidence type="ECO:0000256" key="2">
    <source>
        <dbReference type="ARBA" id="ARBA00022737"/>
    </source>
</evidence>
<keyword evidence="2" id="KW-0677">Repeat</keyword>
<feature type="compositionally biased region" description="Low complexity" evidence="4">
    <location>
        <begin position="849"/>
        <end position="870"/>
    </location>
</feature>
<proteinExistence type="predicted"/>
<dbReference type="InterPro" id="IPR001810">
    <property type="entry name" value="F-box_dom"/>
</dbReference>
<dbReference type="AlphaFoldDB" id="A0A2G8RXH9"/>
<evidence type="ECO:0000313" key="6">
    <source>
        <dbReference type="EMBL" id="PIL26226.1"/>
    </source>
</evidence>
<dbReference type="Proteomes" id="UP000230002">
    <property type="component" value="Unassembled WGS sequence"/>
</dbReference>
<dbReference type="InterPro" id="IPR001680">
    <property type="entry name" value="WD40_rpt"/>
</dbReference>
<evidence type="ECO:0000256" key="4">
    <source>
        <dbReference type="SAM" id="MobiDB-lite"/>
    </source>
</evidence>
<name>A0A2G8RXH9_9APHY</name>
<dbReference type="PROSITE" id="PS50082">
    <property type="entry name" value="WD_REPEATS_2"/>
    <property type="match status" value="2"/>
</dbReference>
<dbReference type="SMART" id="SM00256">
    <property type="entry name" value="FBOX"/>
    <property type="match status" value="1"/>
</dbReference>
<feature type="repeat" description="WD" evidence="3">
    <location>
        <begin position="544"/>
        <end position="574"/>
    </location>
</feature>
<dbReference type="InterPro" id="IPR036047">
    <property type="entry name" value="F-box-like_dom_sf"/>
</dbReference>
<dbReference type="InterPro" id="IPR015943">
    <property type="entry name" value="WD40/YVTN_repeat-like_dom_sf"/>
</dbReference>
<feature type="repeat" description="WD" evidence="3">
    <location>
        <begin position="305"/>
        <end position="343"/>
    </location>
</feature>
<dbReference type="InterPro" id="IPR019775">
    <property type="entry name" value="WD40_repeat_CS"/>
</dbReference>
<dbReference type="OrthoDB" id="429520at2759"/>
<dbReference type="STRING" id="1077348.A0A2G8RXH9"/>
<dbReference type="Gene3D" id="2.130.10.10">
    <property type="entry name" value="YVTN repeat-like/Quinoprotein amine dehydrogenase"/>
    <property type="match status" value="2"/>
</dbReference>